<evidence type="ECO:0000256" key="12">
    <source>
        <dbReference type="ARBA" id="ARBA00023239"/>
    </source>
</evidence>
<evidence type="ECO:0000313" key="16">
    <source>
        <dbReference type="EMBL" id="SEH25486.1"/>
    </source>
</evidence>
<keyword evidence="11" id="KW-0535">Nitrogen fixation</keyword>
<name>A0A1H6GQA7_MAGFU</name>
<dbReference type="UniPathway" id="UPA00782"/>
<keyword evidence="6" id="KW-0004">4Fe-4S</keyword>
<evidence type="ECO:0000256" key="5">
    <source>
        <dbReference type="ARBA" id="ARBA00021702"/>
    </source>
</evidence>
<dbReference type="PANTHER" id="PTHR43787">
    <property type="entry name" value="FEMO COFACTOR BIOSYNTHESIS PROTEIN NIFB-RELATED"/>
    <property type="match status" value="1"/>
</dbReference>
<evidence type="ECO:0000256" key="1">
    <source>
        <dbReference type="ARBA" id="ARBA00001966"/>
    </source>
</evidence>
<evidence type="ECO:0000313" key="17">
    <source>
        <dbReference type="Proteomes" id="UP000182983"/>
    </source>
</evidence>
<evidence type="ECO:0000256" key="10">
    <source>
        <dbReference type="ARBA" id="ARBA00023014"/>
    </source>
</evidence>
<dbReference type="Proteomes" id="UP000182983">
    <property type="component" value="Unassembled WGS sequence"/>
</dbReference>
<dbReference type="SUPFAM" id="SSF102114">
    <property type="entry name" value="Radical SAM enzymes"/>
    <property type="match status" value="1"/>
</dbReference>
<dbReference type="Pfam" id="PF04055">
    <property type="entry name" value="Radical_SAM"/>
    <property type="match status" value="1"/>
</dbReference>
<evidence type="ECO:0000256" key="13">
    <source>
        <dbReference type="ARBA" id="ARBA00030926"/>
    </source>
</evidence>
<accession>A0A1H6GQA7</accession>
<sequence>MTSLPPLSPCSAQSGGAAQRCAGHRNPAAADSPFPHLEGRHPCFSLTPEGHSQAARLHLPVSPACNITCRFCHRAFNDTDHRPGVARALVSPDQAVDVVRRALDLCPSLAVVGIAGPGDTLCTDHALRAFTAIHTAFPDLINCLSTNGLRLAEKAEAIVAAGIKTVTVTVNAVDPTIEAAISPTITYRGQRLTGTAAAARLILNQIEGIRRITALGGVVKVNTVLIPGLNDSHVEAVARTVAAAGAAMINLIPLLPAFDFADRPAPSAAQLAKAQAAAGAHLTVFSHCHRCRADACGIPGQSDVSAVLYGDTGVNSAATFSHG</sequence>
<evidence type="ECO:0000256" key="4">
    <source>
        <dbReference type="ARBA" id="ARBA00006804"/>
    </source>
</evidence>
<dbReference type="EMBL" id="FNWO01000001">
    <property type="protein sequence ID" value="SEH25486.1"/>
    <property type="molecule type" value="Genomic_DNA"/>
</dbReference>
<keyword evidence="10" id="KW-0411">Iron-sulfur</keyword>
<evidence type="ECO:0000256" key="14">
    <source>
        <dbReference type="ARBA" id="ARBA00032102"/>
    </source>
</evidence>
<comment type="similarity">
    <text evidence="4">Belongs to the radical SAM superfamily. NifB family.</text>
</comment>
<reference evidence="17" key="1">
    <citation type="submission" date="2016-10" db="EMBL/GenBank/DDBJ databases">
        <authorList>
            <person name="Varghese N."/>
            <person name="Submissions S."/>
        </authorList>
    </citation>
    <scope>NUCLEOTIDE SEQUENCE [LARGE SCALE GENOMIC DNA]</scope>
    <source>
        <strain evidence="17">DSM 13234</strain>
    </source>
</reference>
<dbReference type="CDD" id="cd01335">
    <property type="entry name" value="Radical_SAM"/>
    <property type="match status" value="1"/>
</dbReference>
<evidence type="ECO:0000256" key="8">
    <source>
        <dbReference type="ARBA" id="ARBA00022723"/>
    </source>
</evidence>
<dbReference type="InterPro" id="IPR007197">
    <property type="entry name" value="rSAM"/>
</dbReference>
<evidence type="ECO:0000256" key="2">
    <source>
        <dbReference type="ARBA" id="ARBA00003522"/>
    </source>
</evidence>
<dbReference type="PROSITE" id="PS51918">
    <property type="entry name" value="RADICAL_SAM"/>
    <property type="match status" value="1"/>
</dbReference>
<evidence type="ECO:0000256" key="6">
    <source>
        <dbReference type="ARBA" id="ARBA00022485"/>
    </source>
</evidence>
<organism evidence="16 17">
    <name type="scientific">Magnetospirillum fulvum</name>
    <name type="common">Rhodospirillum fulvum</name>
    <dbReference type="NCBI Taxonomy" id="1082"/>
    <lineage>
        <taxon>Bacteria</taxon>
        <taxon>Pseudomonadati</taxon>
        <taxon>Pseudomonadota</taxon>
        <taxon>Alphaproteobacteria</taxon>
        <taxon>Rhodospirillales</taxon>
        <taxon>Rhodospirillaceae</taxon>
        <taxon>Magnetospirillum</taxon>
    </lineage>
</organism>
<dbReference type="SFLD" id="SFLDG01067">
    <property type="entry name" value="SPASM/twitch_domain_containing"/>
    <property type="match status" value="1"/>
</dbReference>
<keyword evidence="12" id="KW-0456">Lyase</keyword>
<dbReference type="SFLD" id="SFLDS00029">
    <property type="entry name" value="Radical_SAM"/>
    <property type="match status" value="1"/>
</dbReference>
<dbReference type="RefSeq" id="WP_083386561.1">
    <property type="nucleotide sequence ID" value="NZ_FNWO01000001.1"/>
</dbReference>
<keyword evidence="8" id="KW-0479">Metal-binding</keyword>
<evidence type="ECO:0000256" key="3">
    <source>
        <dbReference type="ARBA" id="ARBA00005155"/>
    </source>
</evidence>
<gene>
    <name evidence="16" type="ORF">SAMN04244559_00210</name>
</gene>
<dbReference type="PANTHER" id="PTHR43787:SF13">
    <property type="entry name" value="FEMO COFACTOR BIOSYNTHESIS PROTEIN NIFB"/>
    <property type="match status" value="1"/>
</dbReference>
<dbReference type="InterPro" id="IPR058240">
    <property type="entry name" value="rSAM_sf"/>
</dbReference>
<dbReference type="InterPro" id="IPR006638">
    <property type="entry name" value="Elp3/MiaA/NifB-like_rSAM"/>
</dbReference>
<dbReference type="SMART" id="SM00729">
    <property type="entry name" value="Elp3"/>
    <property type="match status" value="1"/>
</dbReference>
<dbReference type="OrthoDB" id="9785734at2"/>
<dbReference type="AlphaFoldDB" id="A0A1H6GQA7"/>
<evidence type="ECO:0000256" key="11">
    <source>
        <dbReference type="ARBA" id="ARBA00023231"/>
    </source>
</evidence>
<keyword evidence="9" id="KW-0408">Iron</keyword>
<evidence type="ECO:0000259" key="15">
    <source>
        <dbReference type="PROSITE" id="PS51918"/>
    </source>
</evidence>
<protein>
    <recommendedName>
        <fullName evidence="5">FeMo cofactor biosynthesis protein NifB</fullName>
    </recommendedName>
    <alternativeName>
        <fullName evidence="14">Nitrogenase cofactor maturase NifB</fullName>
    </alternativeName>
    <alternativeName>
        <fullName evidence="13">Radical SAM assemblase NifB</fullName>
    </alternativeName>
</protein>
<keyword evidence="7" id="KW-0949">S-adenosyl-L-methionine</keyword>
<evidence type="ECO:0000256" key="9">
    <source>
        <dbReference type="ARBA" id="ARBA00023004"/>
    </source>
</evidence>
<proteinExistence type="inferred from homology"/>
<dbReference type="Gene3D" id="3.20.20.70">
    <property type="entry name" value="Aldolase class I"/>
    <property type="match status" value="1"/>
</dbReference>
<keyword evidence="17" id="KW-1185">Reference proteome</keyword>
<dbReference type="GO" id="GO:0051539">
    <property type="term" value="F:4 iron, 4 sulfur cluster binding"/>
    <property type="evidence" value="ECO:0007669"/>
    <property type="project" value="UniProtKB-KW"/>
</dbReference>
<dbReference type="GO" id="GO:0016829">
    <property type="term" value="F:lyase activity"/>
    <property type="evidence" value="ECO:0007669"/>
    <property type="project" value="UniProtKB-KW"/>
</dbReference>
<comment type="function">
    <text evidence="2">Involved in the biosynthesis of the iron-molybdenum cofactor (FeMo-co or M-cluster) found in the dinitrogenase enzyme of the nitrogenase complex in nitrogen-fixing microorganisms. NifB catalyzes the crucial step of radical SAM-dependent carbide insertion that occurs concomitant with the insertion of a 9th sulfur and the rearrangement/coupling of two [4Fe-4S] clusters into a [8Fe-9S-C] cluster, the precursor to the M-cluster.</text>
</comment>
<dbReference type="GO" id="GO:0046872">
    <property type="term" value="F:metal ion binding"/>
    <property type="evidence" value="ECO:0007669"/>
    <property type="project" value="UniProtKB-KW"/>
</dbReference>
<evidence type="ECO:0000256" key="7">
    <source>
        <dbReference type="ARBA" id="ARBA00022691"/>
    </source>
</evidence>
<comment type="cofactor">
    <cofactor evidence="1">
        <name>[4Fe-4S] cluster</name>
        <dbReference type="ChEBI" id="CHEBI:49883"/>
    </cofactor>
</comment>
<feature type="domain" description="Radical SAM core" evidence="15">
    <location>
        <begin position="51"/>
        <end position="292"/>
    </location>
</feature>
<dbReference type="InterPro" id="IPR013785">
    <property type="entry name" value="Aldolase_TIM"/>
</dbReference>
<comment type="pathway">
    <text evidence="3">Cofactor biosynthesis; Fe-Mo cofactor biosynthesis.</text>
</comment>